<dbReference type="PANTHER" id="PTHR40942">
    <property type="match status" value="1"/>
</dbReference>
<protein>
    <submittedName>
        <fullName evidence="9">Cytochrome c5</fullName>
    </submittedName>
</protein>
<reference evidence="10" key="1">
    <citation type="submission" date="2016-10" db="EMBL/GenBank/DDBJ databases">
        <authorList>
            <person name="Varghese N."/>
            <person name="Submissions S."/>
        </authorList>
    </citation>
    <scope>NUCLEOTIDE SEQUENCE [LARGE SCALE GENOMIC DNA]</scope>
    <source>
        <strain evidence="10">DSM 11526</strain>
    </source>
</reference>
<dbReference type="PANTHER" id="PTHR40942:SF4">
    <property type="entry name" value="CYTOCHROME C5"/>
    <property type="match status" value="1"/>
</dbReference>
<name>A0A1H4GCY3_9GAMM</name>
<evidence type="ECO:0000256" key="3">
    <source>
        <dbReference type="ARBA" id="ARBA00022723"/>
    </source>
</evidence>
<dbReference type="InterPro" id="IPR036909">
    <property type="entry name" value="Cyt_c-like_dom_sf"/>
</dbReference>
<evidence type="ECO:0000256" key="2">
    <source>
        <dbReference type="ARBA" id="ARBA00022617"/>
    </source>
</evidence>
<keyword evidence="7" id="KW-0732">Signal</keyword>
<dbReference type="GO" id="GO:0020037">
    <property type="term" value="F:heme binding"/>
    <property type="evidence" value="ECO:0007669"/>
    <property type="project" value="InterPro"/>
</dbReference>
<dbReference type="PRINTS" id="PR00607">
    <property type="entry name" value="CYTCHROMECIE"/>
</dbReference>
<feature type="domain" description="Cytochrome c" evidence="8">
    <location>
        <begin position="66"/>
        <end position="145"/>
    </location>
</feature>
<feature type="signal peptide" evidence="7">
    <location>
        <begin position="1"/>
        <end position="27"/>
    </location>
</feature>
<dbReference type="OrthoDB" id="9814708at2"/>
<dbReference type="SUPFAM" id="SSF46626">
    <property type="entry name" value="Cytochrome c"/>
    <property type="match status" value="1"/>
</dbReference>
<dbReference type="Proteomes" id="UP000242469">
    <property type="component" value="Unassembled WGS sequence"/>
</dbReference>
<evidence type="ECO:0000256" key="7">
    <source>
        <dbReference type="SAM" id="SignalP"/>
    </source>
</evidence>
<evidence type="ECO:0000313" key="9">
    <source>
        <dbReference type="EMBL" id="SEB06850.1"/>
    </source>
</evidence>
<accession>A0A1H4GCY3</accession>
<sequence length="145" mass="14676">MNKFAAKAASALCAFGLGMALTVSVQAATPAEEQIIERIKPVGSVCVEGDENCGGAAAVAAAGSSAGGRSGEDVYKASCSACHGTGVLGAPKFGTNELQLRLDEKGMETLLTHALNGFNAMPPRGTCSSCSDEEIQASIDYMLGN</sequence>
<evidence type="ECO:0000256" key="4">
    <source>
        <dbReference type="ARBA" id="ARBA00022982"/>
    </source>
</evidence>
<evidence type="ECO:0000313" key="10">
    <source>
        <dbReference type="Proteomes" id="UP000242469"/>
    </source>
</evidence>
<keyword evidence="3 6" id="KW-0479">Metal-binding</keyword>
<dbReference type="InterPro" id="IPR009056">
    <property type="entry name" value="Cyt_c-like_dom"/>
</dbReference>
<dbReference type="PROSITE" id="PS51007">
    <property type="entry name" value="CYTC"/>
    <property type="match status" value="1"/>
</dbReference>
<dbReference type="InterPro" id="IPR002323">
    <property type="entry name" value="Cyt_CIE"/>
</dbReference>
<organism evidence="9 10">
    <name type="scientific">Marinobacterium iners DSM 11526</name>
    <dbReference type="NCBI Taxonomy" id="1122198"/>
    <lineage>
        <taxon>Bacteria</taxon>
        <taxon>Pseudomonadati</taxon>
        <taxon>Pseudomonadota</taxon>
        <taxon>Gammaproteobacteria</taxon>
        <taxon>Oceanospirillales</taxon>
        <taxon>Oceanospirillaceae</taxon>
        <taxon>Marinobacterium</taxon>
    </lineage>
</organism>
<evidence type="ECO:0000259" key="8">
    <source>
        <dbReference type="PROSITE" id="PS51007"/>
    </source>
</evidence>
<keyword evidence="10" id="KW-1185">Reference proteome</keyword>
<keyword evidence="5 6" id="KW-0408">Iron</keyword>
<dbReference type="Gene3D" id="1.10.760.10">
    <property type="entry name" value="Cytochrome c-like domain"/>
    <property type="match status" value="1"/>
</dbReference>
<evidence type="ECO:0000256" key="6">
    <source>
        <dbReference type="PROSITE-ProRule" id="PRU00433"/>
    </source>
</evidence>
<dbReference type="AlphaFoldDB" id="A0A1H4GCY3"/>
<dbReference type="EMBL" id="FNRJ01000015">
    <property type="protein sequence ID" value="SEB06850.1"/>
    <property type="molecule type" value="Genomic_DNA"/>
</dbReference>
<dbReference type="GO" id="GO:0005506">
    <property type="term" value="F:iron ion binding"/>
    <property type="evidence" value="ECO:0007669"/>
    <property type="project" value="InterPro"/>
</dbReference>
<dbReference type="RefSeq" id="WP_091827546.1">
    <property type="nucleotide sequence ID" value="NZ_FNRJ01000015.1"/>
</dbReference>
<evidence type="ECO:0000256" key="1">
    <source>
        <dbReference type="ARBA" id="ARBA00022448"/>
    </source>
</evidence>
<proteinExistence type="predicted"/>
<dbReference type="Pfam" id="PF13442">
    <property type="entry name" value="Cytochrome_CBB3"/>
    <property type="match status" value="1"/>
</dbReference>
<gene>
    <name evidence="9" type="ORF">SAMN02745729_11532</name>
</gene>
<keyword evidence="1" id="KW-0813">Transport</keyword>
<feature type="chain" id="PRO_5017333805" evidence="7">
    <location>
        <begin position="28"/>
        <end position="145"/>
    </location>
</feature>
<keyword evidence="2 6" id="KW-0349">Heme</keyword>
<keyword evidence="4" id="KW-0249">Electron transport</keyword>
<evidence type="ECO:0000256" key="5">
    <source>
        <dbReference type="ARBA" id="ARBA00023004"/>
    </source>
</evidence>
<dbReference type="STRING" id="1122198.SAMN02745729_11532"/>
<dbReference type="GO" id="GO:0009055">
    <property type="term" value="F:electron transfer activity"/>
    <property type="evidence" value="ECO:0007669"/>
    <property type="project" value="InterPro"/>
</dbReference>